<feature type="compositionally biased region" description="Polar residues" evidence="1">
    <location>
        <begin position="165"/>
        <end position="180"/>
    </location>
</feature>
<proteinExistence type="predicted"/>
<protein>
    <submittedName>
        <fullName evidence="2">Uncharacterized protein</fullName>
    </submittedName>
</protein>
<comment type="caution">
    <text evidence="2">The sequence shown here is derived from an EMBL/GenBank/DDBJ whole genome shotgun (WGS) entry which is preliminary data.</text>
</comment>
<organism evidence="2 3">
    <name type="scientific">Mugilogobius chulae</name>
    <name type="common">yellowstripe goby</name>
    <dbReference type="NCBI Taxonomy" id="88201"/>
    <lineage>
        <taxon>Eukaryota</taxon>
        <taxon>Metazoa</taxon>
        <taxon>Chordata</taxon>
        <taxon>Craniata</taxon>
        <taxon>Vertebrata</taxon>
        <taxon>Euteleostomi</taxon>
        <taxon>Actinopterygii</taxon>
        <taxon>Neopterygii</taxon>
        <taxon>Teleostei</taxon>
        <taxon>Neoteleostei</taxon>
        <taxon>Acanthomorphata</taxon>
        <taxon>Gobiaria</taxon>
        <taxon>Gobiiformes</taxon>
        <taxon>Gobioidei</taxon>
        <taxon>Gobiidae</taxon>
        <taxon>Gobionellinae</taxon>
        <taxon>Mugilogobius</taxon>
    </lineage>
</organism>
<dbReference type="Proteomes" id="UP001460270">
    <property type="component" value="Unassembled WGS sequence"/>
</dbReference>
<sequence>MSKSQTLRALVSERLTAAAEEVFALFETTIAAYEEELQKQKTHNLLVTALSPRVLLCRTGVVSLSPDPGLNQDVPKTPQISEETEEQKKDQQQEPFSESREISESEQRPNVHREETQVEDNSWEFLLESDTEQHQGADSDEDWRAPVICSDSQMDTDSDQDSSSPVKTSTNNTTAQSNCASERSVIIVPRTDASLSKLLFDSYESAMTSTHTHSGKGPFYLLCSLWRRPCMIGNSSSGAKGETEQAQGTRRIDWDDDAWTLDVEPQPLSSSTSSTSSSWEEEDVESSHVCSLDYSHHLSRGPTARGLSKKMPERLDDLHHFGLLSGAPEPSIQQLQQQKDNHLNNDYFLLCKIVNKQ</sequence>
<evidence type="ECO:0000256" key="1">
    <source>
        <dbReference type="SAM" id="MobiDB-lite"/>
    </source>
</evidence>
<gene>
    <name evidence="2" type="ORF">WMY93_005737</name>
</gene>
<evidence type="ECO:0000313" key="3">
    <source>
        <dbReference type="Proteomes" id="UP001460270"/>
    </source>
</evidence>
<dbReference type="AlphaFoldDB" id="A0AAW0PRJ2"/>
<keyword evidence="3" id="KW-1185">Reference proteome</keyword>
<evidence type="ECO:0000313" key="2">
    <source>
        <dbReference type="EMBL" id="KAK7929342.1"/>
    </source>
</evidence>
<dbReference type="EMBL" id="JBBPFD010000004">
    <property type="protein sequence ID" value="KAK7929342.1"/>
    <property type="molecule type" value="Genomic_DNA"/>
</dbReference>
<name>A0AAW0PRJ2_9GOBI</name>
<feature type="region of interest" description="Disordered" evidence="1">
    <location>
        <begin position="151"/>
        <end position="180"/>
    </location>
</feature>
<feature type="region of interest" description="Disordered" evidence="1">
    <location>
        <begin position="65"/>
        <end position="120"/>
    </location>
</feature>
<feature type="compositionally biased region" description="Basic and acidic residues" evidence="1">
    <location>
        <begin position="86"/>
        <end position="116"/>
    </location>
</feature>
<reference evidence="3" key="1">
    <citation type="submission" date="2024-04" db="EMBL/GenBank/DDBJ databases">
        <title>Salinicola lusitanus LLJ914,a marine bacterium isolated from the Okinawa Trough.</title>
        <authorList>
            <person name="Li J."/>
        </authorList>
    </citation>
    <scope>NUCLEOTIDE SEQUENCE [LARGE SCALE GENOMIC DNA]</scope>
</reference>
<accession>A0AAW0PRJ2</accession>